<accession>A0A2M8DS86</accession>
<evidence type="ECO:0000313" key="2">
    <source>
        <dbReference type="Proteomes" id="UP000230136"/>
    </source>
</evidence>
<organism evidence="1 2">
    <name type="scientific">Candidatus Komeilibacteria bacterium CG_4_9_14_0_8_um_filter_36_9</name>
    <dbReference type="NCBI Taxonomy" id="1974473"/>
    <lineage>
        <taxon>Bacteria</taxon>
        <taxon>Candidatus Komeiliibacteriota</taxon>
    </lineage>
</organism>
<comment type="caution">
    <text evidence="1">The sequence shown here is derived from an EMBL/GenBank/DDBJ whole genome shotgun (WGS) entry which is preliminary data.</text>
</comment>
<dbReference type="AlphaFoldDB" id="A0A2M8DS86"/>
<dbReference type="EMBL" id="PFSY01000022">
    <property type="protein sequence ID" value="PJC02252.1"/>
    <property type="molecule type" value="Genomic_DNA"/>
</dbReference>
<reference evidence="2" key="1">
    <citation type="submission" date="2017-09" db="EMBL/GenBank/DDBJ databases">
        <title>Depth-based differentiation of microbial function through sediment-hosted aquifers and enrichment of novel symbionts in the deep terrestrial subsurface.</title>
        <authorList>
            <person name="Probst A.J."/>
            <person name="Ladd B."/>
            <person name="Jarett J.K."/>
            <person name="Geller-Mcgrath D.E."/>
            <person name="Sieber C.M.K."/>
            <person name="Emerson J.B."/>
            <person name="Anantharaman K."/>
            <person name="Thomas B.C."/>
            <person name="Malmstrom R."/>
            <person name="Stieglmeier M."/>
            <person name="Klingl A."/>
            <person name="Woyke T."/>
            <person name="Ryan C.M."/>
            <person name="Banfield J.F."/>
        </authorList>
    </citation>
    <scope>NUCLEOTIDE SEQUENCE [LARGE SCALE GENOMIC DNA]</scope>
</reference>
<protein>
    <recommendedName>
        <fullName evidence="3">General secretion pathway GspH domain-containing protein</fullName>
    </recommendedName>
</protein>
<dbReference type="Proteomes" id="UP000230136">
    <property type="component" value="Unassembled WGS sequence"/>
</dbReference>
<proteinExistence type="predicted"/>
<gene>
    <name evidence="1" type="ORF">CO073_00425</name>
</gene>
<evidence type="ECO:0008006" key="3">
    <source>
        <dbReference type="Google" id="ProtNLM"/>
    </source>
</evidence>
<evidence type="ECO:0000313" key="1">
    <source>
        <dbReference type="EMBL" id="PJC02252.1"/>
    </source>
</evidence>
<sequence>MELIVSIGVFMSLFLMVTVNFRTAESSNDLRLETQKIASDIRKLQTLALTGSTYNYNGTSTEMGIGGFGVKFSNGSTTYAIYSDTAMNYGVLDQDDVLLESVTLASDFSNILITTEGSDADAYLTFLPRSSMITFKTIIGESIVDLSAQVLRLEIYHNKVANKKGVIEITPISGQVNFYLE</sequence>
<name>A0A2M8DS86_9BACT</name>